<dbReference type="EMBL" id="JADWDJ010000002">
    <property type="protein sequence ID" value="KAG5285075.1"/>
    <property type="molecule type" value="Genomic_DNA"/>
</dbReference>
<feature type="region of interest" description="Disordered" evidence="2">
    <location>
        <begin position="1"/>
        <end position="59"/>
    </location>
</feature>
<comment type="caution">
    <text evidence="3">The sequence shown here is derived from an EMBL/GenBank/DDBJ whole genome shotgun (WGS) entry which is preliminary data.</text>
</comment>
<dbReference type="AlphaFoldDB" id="A0AAV6HCR7"/>
<feature type="compositionally biased region" description="Basic and acidic residues" evidence="2">
    <location>
        <begin position="233"/>
        <end position="252"/>
    </location>
</feature>
<feature type="region of interest" description="Disordered" evidence="2">
    <location>
        <begin position="753"/>
        <end position="879"/>
    </location>
</feature>
<evidence type="ECO:0000256" key="2">
    <source>
        <dbReference type="SAM" id="MobiDB-lite"/>
    </source>
</evidence>
<name>A0AAV6HCR7_9TELE</name>
<feature type="compositionally biased region" description="Basic and acidic residues" evidence="2">
    <location>
        <begin position="215"/>
        <end position="225"/>
    </location>
</feature>
<evidence type="ECO:0000256" key="1">
    <source>
        <dbReference type="SAM" id="Coils"/>
    </source>
</evidence>
<keyword evidence="1" id="KW-0175">Coiled coil</keyword>
<feature type="compositionally biased region" description="Basic residues" evidence="2">
    <location>
        <begin position="764"/>
        <end position="795"/>
    </location>
</feature>
<feature type="region of interest" description="Disordered" evidence="2">
    <location>
        <begin position="434"/>
        <end position="462"/>
    </location>
</feature>
<reference evidence="3" key="1">
    <citation type="submission" date="2020-10" db="EMBL/GenBank/DDBJ databases">
        <title>Chromosome-scale genome assembly of the Allis shad, Alosa alosa.</title>
        <authorList>
            <person name="Margot Z."/>
            <person name="Christophe K."/>
            <person name="Cabau C."/>
            <person name="Louis A."/>
            <person name="Berthelot C."/>
            <person name="Parey E."/>
            <person name="Roest Crollius H."/>
            <person name="Montfort J."/>
            <person name="Robinson-Rechavi M."/>
            <person name="Bucao C."/>
            <person name="Bouchez O."/>
            <person name="Gislard M."/>
            <person name="Lluch J."/>
            <person name="Milhes M."/>
            <person name="Lampietro C."/>
            <person name="Lopez Roques C."/>
            <person name="Donnadieu C."/>
            <person name="Braasch I."/>
            <person name="Desvignes T."/>
            <person name="Postlethwait J."/>
            <person name="Bobe J."/>
            <person name="Guiguen Y."/>
        </authorList>
    </citation>
    <scope>NUCLEOTIDE SEQUENCE</scope>
    <source>
        <strain evidence="3">M-15738</strain>
        <tissue evidence="3">Blood</tissue>
    </source>
</reference>
<evidence type="ECO:0008006" key="5">
    <source>
        <dbReference type="Google" id="ProtNLM"/>
    </source>
</evidence>
<feature type="compositionally biased region" description="Low complexity" evidence="2">
    <location>
        <begin position="753"/>
        <end position="762"/>
    </location>
</feature>
<feature type="compositionally biased region" description="Basic and acidic residues" evidence="2">
    <location>
        <begin position="434"/>
        <end position="455"/>
    </location>
</feature>
<accession>A0AAV6HCR7</accession>
<evidence type="ECO:0000313" key="3">
    <source>
        <dbReference type="EMBL" id="KAG5285075.1"/>
    </source>
</evidence>
<organism evidence="3 4">
    <name type="scientific">Alosa alosa</name>
    <name type="common">allis shad</name>
    <dbReference type="NCBI Taxonomy" id="278164"/>
    <lineage>
        <taxon>Eukaryota</taxon>
        <taxon>Metazoa</taxon>
        <taxon>Chordata</taxon>
        <taxon>Craniata</taxon>
        <taxon>Vertebrata</taxon>
        <taxon>Euteleostomi</taxon>
        <taxon>Actinopterygii</taxon>
        <taxon>Neopterygii</taxon>
        <taxon>Teleostei</taxon>
        <taxon>Clupei</taxon>
        <taxon>Clupeiformes</taxon>
        <taxon>Clupeoidei</taxon>
        <taxon>Clupeidae</taxon>
        <taxon>Alosa</taxon>
    </lineage>
</organism>
<feature type="compositionally biased region" description="Basic residues" evidence="2">
    <location>
        <begin position="353"/>
        <end position="362"/>
    </location>
</feature>
<protein>
    <recommendedName>
        <fullName evidence="5">C2H2-type domain-containing protein</fullName>
    </recommendedName>
</protein>
<dbReference type="Proteomes" id="UP000823561">
    <property type="component" value="Chromosome 2"/>
</dbReference>
<evidence type="ECO:0000313" key="4">
    <source>
        <dbReference type="Proteomes" id="UP000823561"/>
    </source>
</evidence>
<keyword evidence="4" id="KW-1185">Reference proteome</keyword>
<feature type="coiled-coil region" evidence="1">
    <location>
        <begin position="125"/>
        <end position="162"/>
    </location>
</feature>
<sequence>MAGHREMDESPVDEPREPRRGSRRTDAGDPETEGSRLRRLPDRRKEQAPGEGEEEQRQWYGKLWDHLETVMKKWERAIGEEEKEAQDREALKTLAWVRSQVDKEPVKDGCRETWRKLEEYTQICWKEVEKAVRQAEERCRTKRKEERRMEEWNEKRMRKVERGLKELKTARKIGSKEAELADEILEEIIEMEKWGDRRTGPGSTPEHARYKKDCKRCSESLEKRNGRGPKKNGGHENARRKEAQRRRDEGKRGAGKKGKPSRIQTRVLRQKRGLPTNLELTHSPTTIEWEEEEDMDGANSQTGSERDYESAEDEEAELGETLGQLLSEQVQRELPQVREEADPAMCPSCGKSFRGKRGVRTHQQRTEACKEQAGMLPMMIPPSVLATGLFGISRVKKGVEKGLDEIRKGVRKGLDEIEGGVKKGLKENKKELEKLEKEGKKERERARKERMRTIPEESDEEETVVMAPLITKNQTAHYQPWTHSDVNGLISRLPVLHEGAGRWISRLESETQGRNLAVGDIKYLLGLILGKADTEAVLERVKLERLMDISMDALCFDGYRNRVWKALREAYPNQYSPSAVWIEKLKDSDNPAAFVEKAAQEWTIRMEQRPEDSGPLTMQFRRAVMDALPKEVRTQLESDWRLAAMPKEEFRLAVVHHVTLYRQGKEKEEQQEKEAIRKLTHVQLQEAKGAKKAATQAPVMPATALSSRATTTSGTATNNAATYGATTSDDATTTYAAHGANMATSALWTPATTATETTMVSTKGQRRIPPGKRRTRQRRLWKRTIPRSAGSRKRHPMLDVWRNGTHLQGLPDKNRRPGQPRRTGKSRANVRRKLCSPTRESPAADAGTLWPSLPLRGKLELTRPRKPRGGSVPRPDKGG</sequence>
<proteinExistence type="predicted"/>
<feature type="compositionally biased region" description="Basic and acidic residues" evidence="2">
    <location>
        <begin position="1"/>
        <end position="48"/>
    </location>
</feature>
<feature type="region of interest" description="Disordered" evidence="2">
    <location>
        <begin position="191"/>
        <end position="362"/>
    </location>
</feature>
<feature type="compositionally biased region" description="Basic residues" evidence="2">
    <location>
        <begin position="816"/>
        <end position="834"/>
    </location>
</feature>
<gene>
    <name evidence="3" type="ORF">AALO_G00033820</name>
</gene>
<feature type="region of interest" description="Disordered" evidence="2">
    <location>
        <begin position="706"/>
        <end position="726"/>
    </location>
</feature>